<protein>
    <submittedName>
        <fullName evidence="2">Amidase</fullName>
    </submittedName>
</protein>
<dbReference type="Proteomes" id="UP001597286">
    <property type="component" value="Unassembled WGS sequence"/>
</dbReference>
<dbReference type="InterPro" id="IPR023631">
    <property type="entry name" value="Amidase_dom"/>
</dbReference>
<evidence type="ECO:0000313" key="3">
    <source>
        <dbReference type="Proteomes" id="UP001597286"/>
    </source>
</evidence>
<gene>
    <name evidence="2" type="ORF">ACFSJG_02200</name>
</gene>
<evidence type="ECO:0000313" key="2">
    <source>
        <dbReference type="EMBL" id="MFD1811014.1"/>
    </source>
</evidence>
<dbReference type="PANTHER" id="PTHR11895">
    <property type="entry name" value="TRANSAMIDASE"/>
    <property type="match status" value="1"/>
</dbReference>
<dbReference type="EMBL" id="JBHUFB010000003">
    <property type="protein sequence ID" value="MFD1811014.1"/>
    <property type="molecule type" value="Genomic_DNA"/>
</dbReference>
<proteinExistence type="predicted"/>
<name>A0ABW4NY94_9NOCA</name>
<dbReference type="Pfam" id="PF01425">
    <property type="entry name" value="Amidase"/>
    <property type="match status" value="1"/>
</dbReference>
<dbReference type="InterPro" id="IPR036928">
    <property type="entry name" value="AS_sf"/>
</dbReference>
<keyword evidence="3" id="KW-1185">Reference proteome</keyword>
<feature type="domain" description="Amidase" evidence="1">
    <location>
        <begin position="117"/>
        <end position="533"/>
    </location>
</feature>
<dbReference type="Gene3D" id="3.90.1300.10">
    <property type="entry name" value="Amidase signature (AS) domain"/>
    <property type="match status" value="1"/>
</dbReference>
<dbReference type="RefSeq" id="WP_378483572.1">
    <property type="nucleotide sequence ID" value="NZ_JBHUFB010000003.1"/>
</dbReference>
<organism evidence="2 3">
    <name type="scientific">Rhodococcus gannanensis</name>
    <dbReference type="NCBI Taxonomy" id="1960308"/>
    <lineage>
        <taxon>Bacteria</taxon>
        <taxon>Bacillati</taxon>
        <taxon>Actinomycetota</taxon>
        <taxon>Actinomycetes</taxon>
        <taxon>Mycobacteriales</taxon>
        <taxon>Nocardiaceae</taxon>
        <taxon>Rhodococcus</taxon>
    </lineage>
</organism>
<comment type="caution">
    <text evidence="2">The sequence shown here is derived from an EMBL/GenBank/DDBJ whole genome shotgun (WGS) entry which is preliminary data.</text>
</comment>
<sequence>MTATDTDYPDLTATAAATVDELLGQAHADMTPILTASRVEPLPASPDSGSTEPAHAVAFLVAGQVSPAPVAAPQYSVRADDAPHELGVLDLLSAYAAGATTPSAVLAALRSRWADPELVGGAILAVVDGADVAAAEADCRWRAGAARPLEGVFFAVKDIIDVAGAPVTAGSHLTGGRVASADATVVARLREAGAIPVLMTATTEFACGAPHNARYGTVTNPWDRSRWTGGSSTGSAGALAARLVPLALGTDTGGSIRVPSALCNLTGIKPTYGLVPRTGVASLSWTLDHIGPMARSAADLRAVLGVLAGPDGLDPAAVPASAAEELRVGLTEPGVGSEATLSGLRLGIPTTWFTELCDVGVIAAWEAAIETLRGIGAEVVPVDLPGLHRIHDDVTVVLTCELASNQEDALDRFEQYDIGTQVRIARGLVPSAVDYLRALRRRVVAQRDAVAALDLAGVDVLVTPGIGATAARLSDVTVEIDGVRHPMQSVIGRNTGLFDYLGFPAVMAPAGFVSGMPVGVQLVGRPWADDTCLRIAQVLQCVTDFHDRRCDD</sequence>
<evidence type="ECO:0000259" key="1">
    <source>
        <dbReference type="Pfam" id="PF01425"/>
    </source>
</evidence>
<dbReference type="SUPFAM" id="SSF75304">
    <property type="entry name" value="Amidase signature (AS) enzymes"/>
    <property type="match status" value="1"/>
</dbReference>
<reference evidence="3" key="1">
    <citation type="journal article" date="2019" name="Int. J. Syst. Evol. Microbiol.">
        <title>The Global Catalogue of Microorganisms (GCM) 10K type strain sequencing project: providing services to taxonomists for standard genome sequencing and annotation.</title>
        <authorList>
            <consortium name="The Broad Institute Genomics Platform"/>
            <consortium name="The Broad Institute Genome Sequencing Center for Infectious Disease"/>
            <person name="Wu L."/>
            <person name="Ma J."/>
        </authorList>
    </citation>
    <scope>NUCLEOTIDE SEQUENCE [LARGE SCALE GENOMIC DNA]</scope>
    <source>
        <strain evidence="3">DT72</strain>
    </source>
</reference>
<dbReference type="PANTHER" id="PTHR11895:SF176">
    <property type="entry name" value="AMIDASE AMID-RELATED"/>
    <property type="match status" value="1"/>
</dbReference>
<dbReference type="InterPro" id="IPR000120">
    <property type="entry name" value="Amidase"/>
</dbReference>
<accession>A0ABW4NY94</accession>